<evidence type="ECO:0000313" key="1">
    <source>
        <dbReference type="EMBL" id="GIG33126.1"/>
    </source>
</evidence>
<reference evidence="1 4" key="2">
    <citation type="submission" date="2021-01" db="EMBL/GenBank/DDBJ databases">
        <title>Whole genome shotgun sequence of Cellulomonas oligotrophica NBRC 109435.</title>
        <authorList>
            <person name="Komaki H."/>
            <person name="Tamura T."/>
        </authorList>
    </citation>
    <scope>NUCLEOTIDE SEQUENCE [LARGE SCALE GENOMIC DNA]</scope>
    <source>
        <strain evidence="1 4">NBRC 109435</strain>
    </source>
</reference>
<accession>A0A7Y9FI05</accession>
<dbReference type="EMBL" id="JACCBK010000001">
    <property type="protein sequence ID" value="NYD87669.1"/>
    <property type="molecule type" value="Genomic_DNA"/>
</dbReference>
<evidence type="ECO:0008006" key="5">
    <source>
        <dbReference type="Google" id="ProtNLM"/>
    </source>
</evidence>
<keyword evidence="4" id="KW-1185">Reference proteome</keyword>
<reference evidence="2 3" key="1">
    <citation type="submission" date="2020-07" db="EMBL/GenBank/DDBJ databases">
        <title>Sequencing the genomes of 1000 actinobacteria strains.</title>
        <authorList>
            <person name="Klenk H.-P."/>
        </authorList>
    </citation>
    <scope>NUCLEOTIDE SEQUENCE [LARGE SCALE GENOMIC DNA]</scope>
    <source>
        <strain evidence="2 3">DSM 24482</strain>
    </source>
</reference>
<dbReference type="AlphaFoldDB" id="A0A7Y9FI05"/>
<dbReference type="Proteomes" id="UP000618382">
    <property type="component" value="Unassembled WGS sequence"/>
</dbReference>
<sequence length="340" mass="34146">MTAVSGVGPWPGADVLDAQQVVVGDLVDTPDEVDGVPFTVLLPARGPWGDATGAALALLEEMPAELGPHGWKLADHPGVDLGRARAFAREDRDALAVAAHGYDGPLVLPLLGPFSLAAQVYLARGDRVLSDPGAVRAVVGSLAEGLAQRIGDVVRAVPGARVRVLLHEPLLAPVMAGAVPSFSGRDRLRRVHGPVVADGLSAVADAARGAGATGLDVHGGSAWTALTAVRASTADGAALEVAGIGERGWEEVATLVEAGKGFAAQLPPQATSQCAGPDVVGQADALTRPWRTVGLPLRGLAAVTLLAAAPPDGAGPDDARAALAGLVRAAGIVAERAADA</sequence>
<evidence type="ECO:0000313" key="4">
    <source>
        <dbReference type="Proteomes" id="UP000618382"/>
    </source>
</evidence>
<name>A0A7Y9FI05_9CELL</name>
<protein>
    <recommendedName>
        <fullName evidence="5">Methionine synthase</fullName>
    </recommendedName>
</protein>
<dbReference type="EMBL" id="BONN01000005">
    <property type="protein sequence ID" value="GIG33126.1"/>
    <property type="molecule type" value="Genomic_DNA"/>
</dbReference>
<gene>
    <name evidence="2" type="ORF">BKA21_003218</name>
    <name evidence="1" type="ORF">Col01nite_22850</name>
</gene>
<comment type="caution">
    <text evidence="2">The sequence shown here is derived from an EMBL/GenBank/DDBJ whole genome shotgun (WGS) entry which is preliminary data.</text>
</comment>
<evidence type="ECO:0000313" key="3">
    <source>
        <dbReference type="Proteomes" id="UP000577956"/>
    </source>
</evidence>
<proteinExistence type="predicted"/>
<evidence type="ECO:0000313" key="2">
    <source>
        <dbReference type="EMBL" id="NYD87669.1"/>
    </source>
</evidence>
<dbReference type="InterPro" id="IPR038071">
    <property type="entry name" value="UROD/MetE-like_sf"/>
</dbReference>
<dbReference type="RefSeq" id="WP_140460012.1">
    <property type="nucleotide sequence ID" value="NZ_BAABFI010000010.1"/>
</dbReference>
<dbReference type="SUPFAM" id="SSF51726">
    <property type="entry name" value="UROD/MetE-like"/>
    <property type="match status" value="1"/>
</dbReference>
<dbReference type="Proteomes" id="UP000577956">
    <property type="component" value="Unassembled WGS sequence"/>
</dbReference>
<organism evidence="2 3">
    <name type="scientific">Cellulomonas oligotrophica</name>
    <dbReference type="NCBI Taxonomy" id="931536"/>
    <lineage>
        <taxon>Bacteria</taxon>
        <taxon>Bacillati</taxon>
        <taxon>Actinomycetota</taxon>
        <taxon>Actinomycetes</taxon>
        <taxon>Micrococcales</taxon>
        <taxon>Cellulomonadaceae</taxon>
        <taxon>Cellulomonas</taxon>
    </lineage>
</organism>